<dbReference type="SUPFAM" id="SSF88723">
    <property type="entry name" value="PIN domain-like"/>
    <property type="match status" value="1"/>
</dbReference>
<dbReference type="SUPFAM" id="SSF53098">
    <property type="entry name" value="Ribonuclease H-like"/>
    <property type="match status" value="1"/>
</dbReference>
<dbReference type="SMART" id="SM00475">
    <property type="entry name" value="53EXOc"/>
    <property type="match status" value="1"/>
</dbReference>
<dbReference type="InterPro" id="IPR020046">
    <property type="entry name" value="5-3_exonucl_a-hlix_arch_N"/>
</dbReference>
<dbReference type="InterPro" id="IPR012337">
    <property type="entry name" value="RNaseH-like_sf"/>
</dbReference>
<dbReference type="CDD" id="cd08637">
    <property type="entry name" value="DNA_pol_A_pol_I_C"/>
    <property type="match status" value="1"/>
</dbReference>
<dbReference type="GO" id="GO:0003677">
    <property type="term" value="F:DNA binding"/>
    <property type="evidence" value="ECO:0007669"/>
    <property type="project" value="UniProtKB-KW"/>
</dbReference>
<dbReference type="PANTHER" id="PTHR10133:SF27">
    <property type="entry name" value="DNA POLYMERASE NU"/>
    <property type="match status" value="1"/>
</dbReference>
<dbReference type="InterPro" id="IPR018320">
    <property type="entry name" value="DNA_polymerase_1"/>
</dbReference>
<dbReference type="PRINTS" id="PR00868">
    <property type="entry name" value="DNAPOLI"/>
</dbReference>
<dbReference type="GO" id="GO:0003887">
    <property type="term" value="F:DNA-directed DNA polymerase activity"/>
    <property type="evidence" value="ECO:0007669"/>
    <property type="project" value="UniProtKB-KW"/>
</dbReference>
<dbReference type="Gene3D" id="1.10.150.20">
    <property type="entry name" value="5' to 3' exonuclease, C-terminal subdomain"/>
    <property type="match status" value="2"/>
</dbReference>
<dbReference type="InterPro" id="IPR008918">
    <property type="entry name" value="HhH2"/>
</dbReference>
<evidence type="ECO:0000256" key="2">
    <source>
        <dbReference type="ARBA" id="ARBA00022695"/>
    </source>
</evidence>
<keyword evidence="2" id="KW-0548">Nucleotidyltransferase</keyword>
<dbReference type="Pfam" id="PF01367">
    <property type="entry name" value="5_3_exonuc"/>
    <property type="match status" value="1"/>
</dbReference>
<feature type="domain" description="5'-3' exonuclease" evidence="8">
    <location>
        <begin position="8"/>
        <end position="268"/>
    </location>
</feature>
<dbReference type="SUPFAM" id="SSF56672">
    <property type="entry name" value="DNA/RNA polymerases"/>
    <property type="match status" value="1"/>
</dbReference>
<dbReference type="InterPro" id="IPR029060">
    <property type="entry name" value="PIN-like_dom_sf"/>
</dbReference>
<dbReference type="SMART" id="SM00482">
    <property type="entry name" value="POLAc"/>
    <property type="match status" value="1"/>
</dbReference>
<dbReference type="PANTHER" id="PTHR10133">
    <property type="entry name" value="DNA POLYMERASE I"/>
    <property type="match status" value="1"/>
</dbReference>
<sequence>MSSKGDDRPLLLLDGMSLAFRAFYALSTEIATSEGIVTNALHGFASMLNTLIKTQSPRALVVAFDLPGGTFRDEMAIDYKGGRAETPIELDHQFDLIRNFCEVLAIPVIGVPGYEADDVLATLATWGRDNGIPTIVVTGDRDSFQLVEDPYIRVLYNKRGVSDYDLYDEAGIFARCGVEPARYPMLAALRGDPSDNLPGVPGVGEKTAARLLSEYADFDEIFAATASMTPKLRENMESNESLARSNLEVMRLVRTVPIAVQPDHFHLGDWDRASINAFFERFEMSAMKVRYDRIINEGLLGLPAGFTEPSVTSATVDIQTLVAAPNLDELEIGSGALVAWSGSRIAVTDLKALSVYVGEVSEVGASLAGLRLGGHDLKGLYRTLGDLGVVLGPPLWDTAIAGYLIDSASGAYSLESLVAQYLGAVVSTAPVSLFDADSSDELLIARLSYSIQLHNVLERAIEQSQLGRVYFDIELPLVAVLARMEVLGIRVDRALLVSIADSFGEEVARLDAKIQKIAGHDFKVNSPAQLQTVLFNELGLTPTKKIKSGFSTDATSLEAIIEEHEIIPEILRFRELDKLRGTYGAPLIATVAIDERIHATFHQTVARTGRLSSESPNLHNIPVRSEEGRRLRTAFIPRENWKFLVADYNQIELRILAHLSQDPGLLEAFESAQDVHTAIASVVFDTDLGSVSKDQREQAKAVSYGLAYGMEAFGLSQRLGISVGEAKAIMNQYFEGFPSLKAYTERAVQEVRVQGFSRTEFGRIRPFPDLATASGPQKAAAERQAMNAGIQGLAADIFKYALVRLDQGLSSAGLDSRLVLQVHDEVVVESPDSEHLEVAEIVKTALTGAASLSVPLEISLNWGTNWSSAK</sequence>
<dbReference type="CDD" id="cd06140">
    <property type="entry name" value="DNA_polA_I_Bacillus_like_exo"/>
    <property type="match status" value="1"/>
</dbReference>
<reference evidence="10" key="1">
    <citation type="submission" date="2020-05" db="EMBL/GenBank/DDBJ databases">
        <authorList>
            <person name="Chiriac C."/>
            <person name="Salcher M."/>
            <person name="Ghai R."/>
            <person name="Kavagutti S V."/>
        </authorList>
    </citation>
    <scope>NUCLEOTIDE SEQUENCE</scope>
</reference>
<evidence type="ECO:0000256" key="1">
    <source>
        <dbReference type="ARBA" id="ARBA00022679"/>
    </source>
</evidence>
<keyword evidence="7" id="KW-0234">DNA repair</keyword>
<dbReference type="InterPro" id="IPR043502">
    <property type="entry name" value="DNA/RNA_pol_sf"/>
</dbReference>
<dbReference type="InterPro" id="IPR001098">
    <property type="entry name" value="DNA-dir_DNA_pol_A_palm_dom"/>
</dbReference>
<dbReference type="InterPro" id="IPR002421">
    <property type="entry name" value="5-3_exonuclease"/>
</dbReference>
<evidence type="ECO:0000256" key="4">
    <source>
        <dbReference type="ARBA" id="ARBA00022763"/>
    </source>
</evidence>
<keyword evidence="5" id="KW-0239">DNA-directed DNA polymerase</keyword>
<dbReference type="GO" id="GO:0008409">
    <property type="term" value="F:5'-3' exonuclease activity"/>
    <property type="evidence" value="ECO:0007669"/>
    <property type="project" value="InterPro"/>
</dbReference>
<evidence type="ECO:0000256" key="5">
    <source>
        <dbReference type="ARBA" id="ARBA00022932"/>
    </source>
</evidence>
<evidence type="ECO:0000259" key="9">
    <source>
        <dbReference type="SMART" id="SM00482"/>
    </source>
</evidence>
<name>A0A6J7CJ93_9ZZZZ</name>
<keyword evidence="1" id="KW-0808">Transferase</keyword>
<dbReference type="InterPro" id="IPR002298">
    <property type="entry name" value="DNA_polymerase_A"/>
</dbReference>
<dbReference type="AlphaFoldDB" id="A0A6J7CJ93"/>
<evidence type="ECO:0000256" key="6">
    <source>
        <dbReference type="ARBA" id="ARBA00023125"/>
    </source>
</evidence>
<keyword evidence="3" id="KW-0235">DNA replication</keyword>
<keyword evidence="4" id="KW-0227">DNA damage</keyword>
<dbReference type="InterPro" id="IPR020045">
    <property type="entry name" value="DNA_polI_H3TH"/>
</dbReference>
<dbReference type="CDD" id="cd09898">
    <property type="entry name" value="H3TH_53EXO"/>
    <property type="match status" value="1"/>
</dbReference>
<dbReference type="SMART" id="SM00279">
    <property type="entry name" value="HhH2"/>
    <property type="match status" value="1"/>
</dbReference>
<evidence type="ECO:0000259" key="8">
    <source>
        <dbReference type="SMART" id="SM00475"/>
    </source>
</evidence>
<dbReference type="NCBIfam" id="NF004397">
    <property type="entry name" value="PRK05755.1"/>
    <property type="match status" value="1"/>
</dbReference>
<dbReference type="Pfam" id="PF02739">
    <property type="entry name" value="5_3_exonuc_N"/>
    <property type="match status" value="1"/>
</dbReference>
<accession>A0A6J7CJ93</accession>
<dbReference type="InterPro" id="IPR036397">
    <property type="entry name" value="RNaseH_sf"/>
</dbReference>
<dbReference type="SUPFAM" id="SSF47807">
    <property type="entry name" value="5' to 3' exonuclease, C-terminal subdomain"/>
    <property type="match status" value="1"/>
</dbReference>
<evidence type="ECO:0000256" key="3">
    <source>
        <dbReference type="ARBA" id="ARBA00022705"/>
    </source>
</evidence>
<proteinExistence type="predicted"/>
<organism evidence="10">
    <name type="scientific">freshwater metagenome</name>
    <dbReference type="NCBI Taxonomy" id="449393"/>
    <lineage>
        <taxon>unclassified sequences</taxon>
        <taxon>metagenomes</taxon>
        <taxon>ecological metagenomes</taxon>
    </lineage>
</organism>
<keyword evidence="6" id="KW-0238">DNA-binding</keyword>
<dbReference type="CDD" id="cd09859">
    <property type="entry name" value="PIN_53EXO"/>
    <property type="match status" value="1"/>
</dbReference>
<dbReference type="EMBL" id="CAFBLN010000001">
    <property type="protein sequence ID" value="CAB4857165.1"/>
    <property type="molecule type" value="Genomic_DNA"/>
</dbReference>
<dbReference type="Gene3D" id="3.30.420.10">
    <property type="entry name" value="Ribonuclease H-like superfamily/Ribonuclease H"/>
    <property type="match status" value="1"/>
</dbReference>
<evidence type="ECO:0000256" key="7">
    <source>
        <dbReference type="ARBA" id="ARBA00023204"/>
    </source>
</evidence>
<dbReference type="Pfam" id="PF00476">
    <property type="entry name" value="DNA_pol_A"/>
    <property type="match status" value="1"/>
</dbReference>
<protein>
    <submittedName>
        <fullName evidence="10">Unannotated protein</fullName>
    </submittedName>
</protein>
<dbReference type="Gene3D" id="1.20.1060.10">
    <property type="entry name" value="Taq DNA Polymerase, Chain T, domain 4"/>
    <property type="match status" value="1"/>
</dbReference>
<dbReference type="FunFam" id="1.10.150.20:FF:000002">
    <property type="entry name" value="DNA polymerase I"/>
    <property type="match status" value="1"/>
</dbReference>
<dbReference type="NCBIfam" id="TIGR00593">
    <property type="entry name" value="pola"/>
    <property type="match status" value="1"/>
</dbReference>
<dbReference type="GO" id="GO:0006302">
    <property type="term" value="P:double-strand break repair"/>
    <property type="evidence" value="ECO:0007669"/>
    <property type="project" value="TreeGrafter"/>
</dbReference>
<dbReference type="InterPro" id="IPR036279">
    <property type="entry name" value="5-3_exonuclease_C_sf"/>
</dbReference>
<dbReference type="Gene3D" id="3.40.50.1010">
    <property type="entry name" value="5'-nuclease"/>
    <property type="match status" value="1"/>
</dbReference>
<feature type="domain" description="DNA-directed DNA polymerase family A palm" evidence="9">
    <location>
        <begin position="628"/>
        <end position="834"/>
    </location>
</feature>
<gene>
    <name evidence="10" type="ORF">UFOPK3381_00044</name>
</gene>
<evidence type="ECO:0000313" key="10">
    <source>
        <dbReference type="EMBL" id="CAB4857165.1"/>
    </source>
</evidence>
<dbReference type="GO" id="GO:0006261">
    <property type="term" value="P:DNA-templated DNA replication"/>
    <property type="evidence" value="ECO:0007669"/>
    <property type="project" value="InterPro"/>
</dbReference>
<dbReference type="Gene3D" id="3.30.70.370">
    <property type="match status" value="1"/>
</dbReference>